<dbReference type="InterPro" id="IPR053138">
    <property type="entry name" value="N-alpha-Ac-DABA_deacetylase"/>
</dbReference>
<evidence type="ECO:0000256" key="4">
    <source>
        <dbReference type="ARBA" id="ARBA00022833"/>
    </source>
</evidence>
<evidence type="ECO:0000313" key="7">
    <source>
        <dbReference type="Proteomes" id="UP001218638"/>
    </source>
</evidence>
<keyword evidence="3" id="KW-0378">Hydrolase</keyword>
<evidence type="ECO:0000313" key="6">
    <source>
        <dbReference type="EMBL" id="WED63684.1"/>
    </source>
</evidence>
<evidence type="ECO:0000256" key="1">
    <source>
        <dbReference type="ARBA" id="ARBA00001947"/>
    </source>
</evidence>
<dbReference type="Pfam" id="PF24827">
    <property type="entry name" value="AstE_AspA_cat"/>
    <property type="match status" value="1"/>
</dbReference>
<dbReference type="Gene3D" id="3.40.630.10">
    <property type="entry name" value="Zn peptidases"/>
    <property type="match status" value="1"/>
</dbReference>
<keyword evidence="7" id="KW-1185">Reference proteome</keyword>
<dbReference type="InterPro" id="IPR055438">
    <property type="entry name" value="AstE_AspA_cat"/>
</dbReference>
<organism evidence="6 7">
    <name type="scientific">Synoicihabitans lomoniglobus</name>
    <dbReference type="NCBI Taxonomy" id="2909285"/>
    <lineage>
        <taxon>Bacteria</taxon>
        <taxon>Pseudomonadati</taxon>
        <taxon>Verrucomicrobiota</taxon>
        <taxon>Opitutia</taxon>
        <taxon>Opitutales</taxon>
        <taxon>Opitutaceae</taxon>
        <taxon>Synoicihabitans</taxon>
    </lineage>
</organism>
<sequence length="322" mass="35506">MSVAASKFQLSLATLPTGFHHHRFEANGVGFNAWIWRGGTGPVLLLNGGTHGDEYEGPTLLRQWIDNWRPTQLRGTIVMIPVLNEGAFFAGARCHPFDSGNLARAFPGVRDGTETSRLAHLFETEVLMQATHYVDLHSGGNAYELHPWVGYMTGGGRVEREQRTLAACFDRFWCWAGPFLPGRTLSSAHKRRIPAIYVECRGAGGVRPADLAVLDRGLHNLLRQLNCLDGPVGPLEKQRFRSSRDAEEAHLQVHHPAPHDGLFACNILLGDAVRQGQPLGLVWPLTPGEPAVIRAERQGTVVACRRQRSVRRGDALFTLAPI</sequence>
<feature type="domain" description="Succinylglutamate desuccinylase/Aspartoacylase catalytic" evidence="5">
    <location>
        <begin position="41"/>
        <end position="224"/>
    </location>
</feature>
<dbReference type="EMBL" id="CP119075">
    <property type="protein sequence ID" value="WED63684.1"/>
    <property type="molecule type" value="Genomic_DNA"/>
</dbReference>
<dbReference type="GO" id="GO:0016811">
    <property type="term" value="F:hydrolase activity, acting on carbon-nitrogen (but not peptide) bonds, in linear amides"/>
    <property type="evidence" value="ECO:0007669"/>
    <property type="project" value="InterPro"/>
</dbReference>
<dbReference type="SUPFAM" id="SSF53187">
    <property type="entry name" value="Zn-dependent exopeptidases"/>
    <property type="match status" value="1"/>
</dbReference>
<dbReference type="RefSeq" id="WP_330929891.1">
    <property type="nucleotide sequence ID" value="NZ_CP119075.1"/>
</dbReference>
<name>A0AAE9ZV54_9BACT</name>
<dbReference type="PIRSF" id="PIRSF039012">
    <property type="entry name" value="ASP"/>
    <property type="match status" value="1"/>
</dbReference>
<dbReference type="GO" id="GO:0016788">
    <property type="term" value="F:hydrolase activity, acting on ester bonds"/>
    <property type="evidence" value="ECO:0007669"/>
    <property type="project" value="InterPro"/>
</dbReference>
<gene>
    <name evidence="6" type="ORF">PXH66_15215</name>
</gene>
<protein>
    <submittedName>
        <fullName evidence="6">M14 family metallopeptidase</fullName>
    </submittedName>
</protein>
<dbReference type="InterPro" id="IPR043795">
    <property type="entry name" value="N-alpha-Ac-DABA-like"/>
</dbReference>
<dbReference type="AlphaFoldDB" id="A0AAE9ZV54"/>
<dbReference type="Proteomes" id="UP001218638">
    <property type="component" value="Chromosome"/>
</dbReference>
<accession>A0AAE9ZV54</accession>
<dbReference type="KEGG" id="slom:PXH66_15215"/>
<evidence type="ECO:0000256" key="2">
    <source>
        <dbReference type="ARBA" id="ARBA00022723"/>
    </source>
</evidence>
<dbReference type="PANTHER" id="PTHR37326:SF1">
    <property type="entry name" value="BLL3975 PROTEIN"/>
    <property type="match status" value="1"/>
</dbReference>
<dbReference type="CDD" id="cd06230">
    <property type="entry name" value="M14_ASTE_ASPA_like"/>
    <property type="match status" value="1"/>
</dbReference>
<keyword evidence="2" id="KW-0479">Metal-binding</keyword>
<proteinExistence type="predicted"/>
<evidence type="ECO:0000256" key="3">
    <source>
        <dbReference type="ARBA" id="ARBA00022801"/>
    </source>
</evidence>
<comment type="cofactor">
    <cofactor evidence="1">
        <name>Zn(2+)</name>
        <dbReference type="ChEBI" id="CHEBI:29105"/>
    </cofactor>
</comment>
<reference evidence="6" key="1">
    <citation type="submission" date="2023-03" db="EMBL/GenBank/DDBJ databases">
        <title>Lomoglobus Profundus gen. nov., sp. nov., a novel member of the phylum Verrucomicrobia, isolated from deep-marine sediment of South China Sea.</title>
        <authorList>
            <person name="Ahmad T."/>
            <person name="Ishaq S.E."/>
            <person name="Wang F."/>
        </authorList>
    </citation>
    <scope>NUCLEOTIDE SEQUENCE</scope>
    <source>
        <strain evidence="6">LMO-M01</strain>
    </source>
</reference>
<evidence type="ECO:0000259" key="5">
    <source>
        <dbReference type="Pfam" id="PF24827"/>
    </source>
</evidence>
<keyword evidence="4" id="KW-0862">Zinc</keyword>
<dbReference type="PANTHER" id="PTHR37326">
    <property type="entry name" value="BLL3975 PROTEIN"/>
    <property type="match status" value="1"/>
</dbReference>
<dbReference type="GO" id="GO:0046872">
    <property type="term" value="F:metal ion binding"/>
    <property type="evidence" value="ECO:0007669"/>
    <property type="project" value="UniProtKB-KW"/>
</dbReference>